<proteinExistence type="predicted"/>
<dbReference type="GeneID" id="93503385"/>
<dbReference type="RefSeq" id="WP_306306576.1">
    <property type="nucleotide sequence ID" value="NZ_JBIRUQ010000004.1"/>
</dbReference>
<feature type="transmembrane region" description="Helical" evidence="4">
    <location>
        <begin position="32"/>
        <end position="56"/>
    </location>
</feature>
<dbReference type="PANTHER" id="PTHR37042:SF4">
    <property type="entry name" value="OUTER MEMBRANE PROTEIN RV1973"/>
    <property type="match status" value="1"/>
</dbReference>
<protein>
    <submittedName>
        <fullName evidence="5">H domain protein</fullName>
    </submittedName>
</protein>
<organism evidence="5 6">
    <name type="scientific">Nocardia carnea</name>
    <dbReference type="NCBI Taxonomy" id="37328"/>
    <lineage>
        <taxon>Bacteria</taxon>
        <taxon>Bacillati</taxon>
        <taxon>Actinomycetota</taxon>
        <taxon>Actinomycetes</taxon>
        <taxon>Mycobacteriales</taxon>
        <taxon>Nocardiaceae</taxon>
        <taxon>Nocardia</taxon>
    </lineage>
</organism>
<dbReference type="EMBL" id="JBIRUQ010000004">
    <property type="protein sequence ID" value="MFI1462870.1"/>
    <property type="molecule type" value="Genomic_DNA"/>
</dbReference>
<feature type="compositionally biased region" description="Basic and acidic residues" evidence="3">
    <location>
        <begin position="9"/>
        <end position="23"/>
    </location>
</feature>
<evidence type="ECO:0000256" key="2">
    <source>
        <dbReference type="ARBA" id="ARBA00023136"/>
    </source>
</evidence>
<feature type="region of interest" description="Disordered" evidence="3">
    <location>
        <begin position="1"/>
        <end position="23"/>
    </location>
</feature>
<evidence type="ECO:0000256" key="4">
    <source>
        <dbReference type="SAM" id="Phobius"/>
    </source>
</evidence>
<evidence type="ECO:0000256" key="3">
    <source>
        <dbReference type="SAM" id="MobiDB-lite"/>
    </source>
</evidence>
<accession>A0ABW7TPA0</accession>
<keyword evidence="4" id="KW-0812">Transmembrane</keyword>
<name>A0ABW7TPA0_9NOCA</name>
<dbReference type="Proteomes" id="UP001611263">
    <property type="component" value="Unassembled WGS sequence"/>
</dbReference>
<comment type="caution">
    <text evidence="5">The sequence shown here is derived from an EMBL/GenBank/DDBJ whole genome shotgun (WGS) entry which is preliminary data.</text>
</comment>
<keyword evidence="6" id="KW-1185">Reference proteome</keyword>
<evidence type="ECO:0000313" key="5">
    <source>
        <dbReference type="EMBL" id="MFI1462870.1"/>
    </source>
</evidence>
<keyword evidence="2 4" id="KW-0472">Membrane</keyword>
<sequence length="186" mass="19957">MSGSEPDTAAEHSMTEEQRPAERTGMKLRNKILLGVTAVVVVAAAVVAGIGGYRYWDYRQSEQSRTDAVAAASRTVSAIFSYEHQTVEKELPKAAESLAPDFRGDFLQLIEKAIVPGAKEKELTVKATTQAGGVVSADRAHAEVLLFLNQVTTSKEAPQGTTTGSRVRVALDKSDDQWLVAAVTPI</sequence>
<evidence type="ECO:0000256" key="1">
    <source>
        <dbReference type="ARBA" id="ARBA00004370"/>
    </source>
</evidence>
<dbReference type="PANTHER" id="PTHR37042">
    <property type="entry name" value="OUTER MEMBRANE PROTEIN RV1973"/>
    <property type="match status" value="1"/>
</dbReference>
<reference evidence="5 6" key="1">
    <citation type="submission" date="2024-10" db="EMBL/GenBank/DDBJ databases">
        <title>The Natural Products Discovery Center: Release of the First 8490 Sequenced Strains for Exploring Actinobacteria Biosynthetic Diversity.</title>
        <authorList>
            <person name="Kalkreuter E."/>
            <person name="Kautsar S.A."/>
            <person name="Yang D."/>
            <person name="Bader C.D."/>
            <person name="Teijaro C.N."/>
            <person name="Fluegel L."/>
            <person name="Davis C.M."/>
            <person name="Simpson J.R."/>
            <person name="Lauterbach L."/>
            <person name="Steele A.D."/>
            <person name="Gui C."/>
            <person name="Meng S."/>
            <person name="Li G."/>
            <person name="Viehrig K."/>
            <person name="Ye F."/>
            <person name="Su P."/>
            <person name="Kiefer A.F."/>
            <person name="Nichols A."/>
            <person name="Cepeda A.J."/>
            <person name="Yan W."/>
            <person name="Fan B."/>
            <person name="Jiang Y."/>
            <person name="Adhikari A."/>
            <person name="Zheng C.-J."/>
            <person name="Schuster L."/>
            <person name="Cowan T.M."/>
            <person name="Smanski M.J."/>
            <person name="Chevrette M.G."/>
            <person name="De Carvalho L.P.S."/>
            <person name="Shen B."/>
        </authorList>
    </citation>
    <scope>NUCLEOTIDE SEQUENCE [LARGE SCALE GENOMIC DNA]</scope>
    <source>
        <strain evidence="5 6">NPDC020568</strain>
    </source>
</reference>
<evidence type="ECO:0000313" key="6">
    <source>
        <dbReference type="Proteomes" id="UP001611263"/>
    </source>
</evidence>
<keyword evidence="4" id="KW-1133">Transmembrane helix</keyword>
<comment type="subcellular location">
    <subcellularLocation>
        <location evidence="1">Membrane</location>
    </subcellularLocation>
</comment>
<gene>
    <name evidence="5" type="ORF">ACH4WX_19330</name>
</gene>